<feature type="non-terminal residue" evidence="1">
    <location>
        <position position="1"/>
    </location>
</feature>
<organism evidence="1 2">
    <name type="scientific">Polyporus arcularius HHB13444</name>
    <dbReference type="NCBI Taxonomy" id="1314778"/>
    <lineage>
        <taxon>Eukaryota</taxon>
        <taxon>Fungi</taxon>
        <taxon>Dikarya</taxon>
        <taxon>Basidiomycota</taxon>
        <taxon>Agaricomycotina</taxon>
        <taxon>Agaricomycetes</taxon>
        <taxon>Polyporales</taxon>
        <taxon>Polyporaceae</taxon>
        <taxon>Polyporus</taxon>
    </lineage>
</organism>
<reference evidence="1 2" key="1">
    <citation type="journal article" date="2019" name="Nat. Ecol. Evol.">
        <title>Megaphylogeny resolves global patterns of mushroom evolution.</title>
        <authorList>
            <person name="Varga T."/>
            <person name="Krizsan K."/>
            <person name="Foldi C."/>
            <person name="Dima B."/>
            <person name="Sanchez-Garcia M."/>
            <person name="Sanchez-Ramirez S."/>
            <person name="Szollosi G.J."/>
            <person name="Szarkandi J.G."/>
            <person name="Papp V."/>
            <person name="Albert L."/>
            <person name="Andreopoulos W."/>
            <person name="Angelini C."/>
            <person name="Antonin V."/>
            <person name="Barry K.W."/>
            <person name="Bougher N.L."/>
            <person name="Buchanan P."/>
            <person name="Buyck B."/>
            <person name="Bense V."/>
            <person name="Catcheside P."/>
            <person name="Chovatia M."/>
            <person name="Cooper J."/>
            <person name="Damon W."/>
            <person name="Desjardin D."/>
            <person name="Finy P."/>
            <person name="Geml J."/>
            <person name="Haridas S."/>
            <person name="Hughes K."/>
            <person name="Justo A."/>
            <person name="Karasinski D."/>
            <person name="Kautmanova I."/>
            <person name="Kiss B."/>
            <person name="Kocsube S."/>
            <person name="Kotiranta H."/>
            <person name="LaButti K.M."/>
            <person name="Lechner B.E."/>
            <person name="Liimatainen K."/>
            <person name="Lipzen A."/>
            <person name="Lukacs Z."/>
            <person name="Mihaltcheva S."/>
            <person name="Morgado L.N."/>
            <person name="Niskanen T."/>
            <person name="Noordeloos M.E."/>
            <person name="Ohm R.A."/>
            <person name="Ortiz-Santana B."/>
            <person name="Ovrebo C."/>
            <person name="Racz N."/>
            <person name="Riley R."/>
            <person name="Savchenko A."/>
            <person name="Shiryaev A."/>
            <person name="Soop K."/>
            <person name="Spirin V."/>
            <person name="Szebenyi C."/>
            <person name="Tomsovsky M."/>
            <person name="Tulloss R.E."/>
            <person name="Uehling J."/>
            <person name="Grigoriev I.V."/>
            <person name="Vagvolgyi C."/>
            <person name="Papp T."/>
            <person name="Martin F.M."/>
            <person name="Miettinen O."/>
            <person name="Hibbett D.S."/>
            <person name="Nagy L.G."/>
        </authorList>
    </citation>
    <scope>NUCLEOTIDE SEQUENCE [LARGE SCALE GENOMIC DNA]</scope>
    <source>
        <strain evidence="1 2">HHB13444</strain>
    </source>
</reference>
<name>A0A5C3NU55_9APHY</name>
<accession>A0A5C3NU55</accession>
<proteinExistence type="predicted"/>
<dbReference type="EMBL" id="ML212011">
    <property type="protein sequence ID" value="TFK79510.1"/>
    <property type="molecule type" value="Genomic_DNA"/>
</dbReference>
<keyword evidence="2" id="KW-1185">Reference proteome</keyword>
<evidence type="ECO:0000313" key="2">
    <source>
        <dbReference type="Proteomes" id="UP000308197"/>
    </source>
</evidence>
<dbReference type="AlphaFoldDB" id="A0A5C3NU55"/>
<dbReference type="InParanoid" id="A0A5C3NU55"/>
<dbReference type="Proteomes" id="UP000308197">
    <property type="component" value="Unassembled WGS sequence"/>
</dbReference>
<evidence type="ECO:0000313" key="1">
    <source>
        <dbReference type="EMBL" id="TFK79510.1"/>
    </source>
</evidence>
<protein>
    <submittedName>
        <fullName evidence="1">Uncharacterized protein</fullName>
    </submittedName>
</protein>
<gene>
    <name evidence="1" type="ORF">K466DRAFT_505415</name>
</gene>
<sequence length="152" mass="17637">LEEHYLLFSKLLIVHMSGDEADGPEGRLASLYIIIEAEWQSEAIKIFFRTLDRRYIEDWVRGQRNRGGRGPRRRIAKDGAEVMDTDAPKGLWRNCYSDAWLALQPPYTVRDLEIINEDYDFTLDFAKGTVPMEQAKELHDVFMKTADVPDET</sequence>